<protein>
    <recommendedName>
        <fullName evidence="3">Methyltransferase type 11 domain-containing protein</fullName>
    </recommendedName>
</protein>
<proteinExistence type="predicted"/>
<comment type="caution">
    <text evidence="1">The sequence shown here is derived from an EMBL/GenBank/DDBJ whole genome shotgun (WGS) entry which is preliminary data.</text>
</comment>
<evidence type="ECO:0000313" key="2">
    <source>
        <dbReference type="Proteomes" id="UP001437256"/>
    </source>
</evidence>
<dbReference type="SUPFAM" id="SSF53335">
    <property type="entry name" value="S-adenosyl-L-methionine-dependent methyltransferases"/>
    <property type="match status" value="1"/>
</dbReference>
<accession>A0ABR3A9U1</accession>
<keyword evidence="2" id="KW-1185">Reference proteome</keyword>
<dbReference type="EMBL" id="JBBXMP010000007">
    <property type="protein sequence ID" value="KAL0070358.1"/>
    <property type="molecule type" value="Genomic_DNA"/>
</dbReference>
<organism evidence="1 2">
    <name type="scientific">Marasmius tenuissimus</name>
    <dbReference type="NCBI Taxonomy" id="585030"/>
    <lineage>
        <taxon>Eukaryota</taxon>
        <taxon>Fungi</taxon>
        <taxon>Dikarya</taxon>
        <taxon>Basidiomycota</taxon>
        <taxon>Agaricomycotina</taxon>
        <taxon>Agaricomycetes</taxon>
        <taxon>Agaricomycetidae</taxon>
        <taxon>Agaricales</taxon>
        <taxon>Marasmiineae</taxon>
        <taxon>Marasmiaceae</taxon>
        <taxon>Marasmius</taxon>
    </lineage>
</organism>
<name>A0ABR3A9U1_9AGAR</name>
<reference evidence="1 2" key="1">
    <citation type="submission" date="2024-05" db="EMBL/GenBank/DDBJ databases">
        <title>A draft genome resource for the thread blight pathogen Marasmius tenuissimus strain MS-2.</title>
        <authorList>
            <person name="Yulfo-Soto G.E."/>
            <person name="Baruah I.K."/>
            <person name="Amoako-Attah I."/>
            <person name="Bukari Y."/>
            <person name="Meinhardt L.W."/>
            <person name="Bailey B.A."/>
            <person name="Cohen S.P."/>
        </authorList>
    </citation>
    <scope>NUCLEOTIDE SEQUENCE [LARGE SCALE GENOMIC DNA]</scope>
    <source>
        <strain evidence="1 2">MS-2</strain>
    </source>
</reference>
<sequence>MLTGSRLFCSAWKAALSEYHRVLKPTGHLQLVDVAKNPIQLTKDGIATPAIAKLQVHYHTQFNRRTDYIRNGPDELPEWLSEAGFRDIRCEVKEGPRLGRKWGGELGAEALENSVTWIRTVNWATGEPGDMAPRNCDELVEAYRKEAEDEGLPGLEFFFITARK</sequence>
<dbReference type="Proteomes" id="UP001437256">
    <property type="component" value="Unassembled WGS sequence"/>
</dbReference>
<dbReference type="Gene3D" id="3.40.50.150">
    <property type="entry name" value="Vaccinia Virus protein VP39"/>
    <property type="match status" value="1"/>
</dbReference>
<gene>
    <name evidence="1" type="ORF">AAF712_002547</name>
</gene>
<evidence type="ECO:0000313" key="1">
    <source>
        <dbReference type="EMBL" id="KAL0070358.1"/>
    </source>
</evidence>
<evidence type="ECO:0008006" key="3">
    <source>
        <dbReference type="Google" id="ProtNLM"/>
    </source>
</evidence>
<dbReference type="InterPro" id="IPR029063">
    <property type="entry name" value="SAM-dependent_MTases_sf"/>
</dbReference>